<keyword evidence="5" id="KW-0472">Membrane</keyword>
<evidence type="ECO:0000256" key="5">
    <source>
        <dbReference type="ARBA" id="ARBA00023136"/>
    </source>
</evidence>
<dbReference type="InterPro" id="IPR004960">
    <property type="entry name" value="LipA_acyltrans"/>
</dbReference>
<dbReference type="PANTHER" id="PTHR30606">
    <property type="entry name" value="LIPID A BIOSYNTHESIS LAUROYL ACYLTRANSFERASE"/>
    <property type="match status" value="1"/>
</dbReference>
<keyword evidence="3" id="KW-0997">Cell inner membrane</keyword>
<evidence type="ECO:0000256" key="3">
    <source>
        <dbReference type="ARBA" id="ARBA00022519"/>
    </source>
</evidence>
<sequence length="304" mass="35787">MSGKYLKPKYWSVWLLIGFGKLYTRLPYKFQMRTAVVIGKALKPFLKRRRDITITNLKIAFPEKSERELEELASKSFDSAYMAAVESLIAWFMPEKRFKKIKVEIENKEVFDRIHNDPNKTLLFLGFHFHALEIAGRYVGSQYKPFALVYQKHSNQLMERVILSSRRKNVTECYERKNLLPIIRSLKKRITLWYAPDQDFGNEHSVFVPFFGKECSTLTVTSWLVKKTGATVVPVYYIRNDDLSGYKVIISDPIENFPEDEVEGARLTNEILEGFIKKFPEQYLWQHRRYKTQPNGVRGEVYKT</sequence>
<proteinExistence type="predicted"/>
<accession>A0ABV9TC69</accession>
<keyword evidence="8" id="KW-1185">Reference proteome</keyword>
<keyword evidence="6 7" id="KW-0012">Acyltransferase</keyword>
<reference evidence="8" key="1">
    <citation type="journal article" date="2019" name="Int. J. Syst. Evol. Microbiol.">
        <title>The Global Catalogue of Microorganisms (GCM) 10K type strain sequencing project: providing services to taxonomists for standard genome sequencing and annotation.</title>
        <authorList>
            <consortium name="The Broad Institute Genomics Platform"/>
            <consortium name="The Broad Institute Genome Sequencing Center for Infectious Disease"/>
            <person name="Wu L."/>
            <person name="Ma J."/>
        </authorList>
    </citation>
    <scope>NUCLEOTIDE SEQUENCE [LARGE SCALE GENOMIC DNA]</scope>
    <source>
        <strain evidence="8">CGMCC 1.13718</strain>
    </source>
</reference>
<dbReference type="Proteomes" id="UP001595926">
    <property type="component" value="Unassembled WGS sequence"/>
</dbReference>
<dbReference type="GO" id="GO:0016746">
    <property type="term" value="F:acyltransferase activity"/>
    <property type="evidence" value="ECO:0007669"/>
    <property type="project" value="UniProtKB-KW"/>
</dbReference>
<evidence type="ECO:0000313" key="8">
    <source>
        <dbReference type="Proteomes" id="UP001595926"/>
    </source>
</evidence>
<dbReference type="RefSeq" id="WP_377654650.1">
    <property type="nucleotide sequence ID" value="NZ_JBHSJH010000002.1"/>
</dbReference>
<dbReference type="PANTHER" id="PTHR30606:SF9">
    <property type="entry name" value="LIPID A BIOSYNTHESIS LAUROYLTRANSFERASE"/>
    <property type="match status" value="1"/>
</dbReference>
<evidence type="ECO:0000256" key="6">
    <source>
        <dbReference type="ARBA" id="ARBA00023315"/>
    </source>
</evidence>
<name>A0ABV9TC69_9GAMM</name>
<evidence type="ECO:0000256" key="1">
    <source>
        <dbReference type="ARBA" id="ARBA00004533"/>
    </source>
</evidence>
<keyword evidence="4" id="KW-0808">Transferase</keyword>
<organism evidence="7 8">
    <name type="scientific">Pseudofrancisella aestuarii</name>
    <dbReference type="NCBI Taxonomy" id="2670347"/>
    <lineage>
        <taxon>Bacteria</taxon>
        <taxon>Pseudomonadati</taxon>
        <taxon>Pseudomonadota</taxon>
        <taxon>Gammaproteobacteria</taxon>
        <taxon>Thiotrichales</taxon>
        <taxon>Francisellaceae</taxon>
        <taxon>Pseudofrancisella</taxon>
    </lineage>
</organism>
<dbReference type="PIRSF" id="PIRSF026649">
    <property type="entry name" value="MsbB"/>
    <property type="match status" value="1"/>
</dbReference>
<gene>
    <name evidence="7" type="ORF">ACFPDQ_04575</name>
</gene>
<dbReference type="Pfam" id="PF03279">
    <property type="entry name" value="Lip_A_acyltrans"/>
    <property type="match status" value="1"/>
</dbReference>
<dbReference type="EMBL" id="JBHSJH010000002">
    <property type="protein sequence ID" value="MFC4892319.1"/>
    <property type="molecule type" value="Genomic_DNA"/>
</dbReference>
<evidence type="ECO:0000256" key="2">
    <source>
        <dbReference type="ARBA" id="ARBA00022475"/>
    </source>
</evidence>
<comment type="subcellular location">
    <subcellularLocation>
        <location evidence="1">Cell inner membrane</location>
    </subcellularLocation>
</comment>
<dbReference type="CDD" id="cd07984">
    <property type="entry name" value="LPLAT_LABLAT-like"/>
    <property type="match status" value="1"/>
</dbReference>
<evidence type="ECO:0000256" key="4">
    <source>
        <dbReference type="ARBA" id="ARBA00022679"/>
    </source>
</evidence>
<keyword evidence="2" id="KW-1003">Cell membrane</keyword>
<protein>
    <submittedName>
        <fullName evidence="7">Lysophospholipid acyltransferase family protein</fullName>
    </submittedName>
</protein>
<evidence type="ECO:0000313" key="7">
    <source>
        <dbReference type="EMBL" id="MFC4892319.1"/>
    </source>
</evidence>
<comment type="caution">
    <text evidence="7">The sequence shown here is derived from an EMBL/GenBank/DDBJ whole genome shotgun (WGS) entry which is preliminary data.</text>
</comment>